<feature type="region of interest" description="Disordered" evidence="3">
    <location>
        <begin position="299"/>
        <end position="413"/>
    </location>
</feature>
<feature type="region of interest" description="Disordered" evidence="3">
    <location>
        <begin position="671"/>
        <end position="729"/>
    </location>
</feature>
<dbReference type="InterPro" id="IPR041588">
    <property type="entry name" value="Integrase_H2C2"/>
</dbReference>
<protein>
    <submittedName>
        <fullName evidence="7">Uncharacterized protein</fullName>
    </submittedName>
</protein>
<feature type="domain" description="RNase H type-1" evidence="5">
    <location>
        <begin position="2022"/>
        <end position="2131"/>
    </location>
</feature>
<evidence type="ECO:0000259" key="4">
    <source>
        <dbReference type="PROSITE" id="PS50878"/>
    </source>
</evidence>
<dbReference type="InterPro" id="IPR043128">
    <property type="entry name" value="Rev_trsase/Diguanyl_cyclase"/>
</dbReference>
<dbReference type="InterPro" id="IPR036397">
    <property type="entry name" value="RNaseH_sf"/>
</dbReference>
<evidence type="ECO:0000256" key="2">
    <source>
        <dbReference type="SAM" id="Coils"/>
    </source>
</evidence>
<dbReference type="SUPFAM" id="SSF56672">
    <property type="entry name" value="DNA/RNA polymerases"/>
    <property type="match status" value="1"/>
</dbReference>
<feature type="region of interest" description="Disordered" evidence="3">
    <location>
        <begin position="1532"/>
        <end position="1558"/>
    </location>
</feature>
<dbReference type="GO" id="GO:0015074">
    <property type="term" value="P:DNA integration"/>
    <property type="evidence" value="ECO:0007669"/>
    <property type="project" value="InterPro"/>
</dbReference>
<dbReference type="Gene3D" id="3.30.70.270">
    <property type="match status" value="2"/>
</dbReference>
<feature type="region of interest" description="Disordered" evidence="3">
    <location>
        <begin position="453"/>
        <end position="475"/>
    </location>
</feature>
<dbReference type="InterPro" id="IPR041577">
    <property type="entry name" value="RT_RNaseH_2"/>
</dbReference>
<keyword evidence="1" id="KW-0233">DNA recombination</keyword>
<dbReference type="InterPro" id="IPR000477">
    <property type="entry name" value="RT_dom"/>
</dbReference>
<feature type="compositionally biased region" description="Basic and acidic residues" evidence="3">
    <location>
        <begin position="1187"/>
        <end position="1206"/>
    </location>
</feature>
<feature type="compositionally biased region" description="Low complexity" evidence="3">
    <location>
        <begin position="23"/>
        <end position="40"/>
    </location>
</feature>
<dbReference type="SUPFAM" id="SSF53098">
    <property type="entry name" value="Ribonuclease H-like"/>
    <property type="match status" value="2"/>
</dbReference>
<feature type="compositionally biased region" description="Basic and acidic residues" evidence="3">
    <location>
        <begin position="1460"/>
        <end position="1472"/>
    </location>
</feature>
<dbReference type="PANTHER" id="PTHR48475">
    <property type="entry name" value="RIBONUCLEASE H"/>
    <property type="match status" value="1"/>
</dbReference>
<gene>
    <name evidence="7" type="ORF">FSB_LOCUS22766</name>
</gene>
<feature type="compositionally biased region" description="Polar residues" evidence="3">
    <location>
        <begin position="1449"/>
        <end position="1459"/>
    </location>
</feature>
<feature type="compositionally biased region" description="Acidic residues" evidence="3">
    <location>
        <begin position="1534"/>
        <end position="1546"/>
    </location>
</feature>
<feature type="coiled-coil region" evidence="2">
    <location>
        <begin position="2409"/>
        <end position="2446"/>
    </location>
</feature>
<dbReference type="PROSITE" id="PS50878">
    <property type="entry name" value="RT_POL"/>
    <property type="match status" value="1"/>
</dbReference>
<feature type="domain" description="Integrase catalytic" evidence="6">
    <location>
        <begin position="2264"/>
        <end position="2343"/>
    </location>
</feature>
<dbReference type="Pfam" id="PF00078">
    <property type="entry name" value="RVT_1"/>
    <property type="match status" value="1"/>
</dbReference>
<evidence type="ECO:0000256" key="1">
    <source>
        <dbReference type="ARBA" id="ARBA00023172"/>
    </source>
</evidence>
<feature type="domain" description="Reverse transcriptase" evidence="4">
    <location>
        <begin position="1617"/>
        <end position="1796"/>
    </location>
</feature>
<feature type="compositionally biased region" description="Basic residues" evidence="3">
    <location>
        <begin position="190"/>
        <end position="203"/>
    </location>
</feature>
<reference evidence="7" key="1">
    <citation type="submission" date="2018-02" db="EMBL/GenBank/DDBJ databases">
        <authorList>
            <person name="Cohen D.B."/>
            <person name="Kent A.D."/>
        </authorList>
    </citation>
    <scope>NUCLEOTIDE SEQUENCE</scope>
</reference>
<dbReference type="InterPro" id="IPR012337">
    <property type="entry name" value="RNaseH-like_sf"/>
</dbReference>
<dbReference type="Gene3D" id="2.40.70.10">
    <property type="entry name" value="Acid Proteases"/>
    <property type="match status" value="1"/>
</dbReference>
<dbReference type="Gene3D" id="3.10.10.10">
    <property type="entry name" value="HIV Type 1 Reverse Transcriptase, subunit A, domain 1"/>
    <property type="match status" value="1"/>
</dbReference>
<feature type="region of interest" description="Disordered" evidence="3">
    <location>
        <begin position="1187"/>
        <end position="1216"/>
    </location>
</feature>
<dbReference type="GO" id="GO:0006310">
    <property type="term" value="P:DNA recombination"/>
    <property type="evidence" value="ECO:0007669"/>
    <property type="project" value="UniProtKB-KW"/>
</dbReference>
<feature type="compositionally biased region" description="Basic and acidic residues" evidence="3">
    <location>
        <begin position="709"/>
        <end position="729"/>
    </location>
</feature>
<accession>A0A2N9G6Z7</accession>
<feature type="compositionally biased region" description="Polar residues" evidence="3">
    <location>
        <begin position="340"/>
        <end position="361"/>
    </location>
</feature>
<sequence>MAGQHNKITIVLAQGVPVRSAGSSSKRVVKKPSQVVKKSSQVETRSVHTIYKDKYSNCSSHVTQQHKKEVFVDKHSGRPGYKKEVKVTSTHKVNDKVHGNTIEHQTQVKSLKVPINRDLLRGRRGIQSQKEKTLPTLCQKEEFSQGFKKSTLVHPRARRTSTSSNPKWETPLKSSFNLDRDQADGPQLSRFKKSTLVHPRARRTSTSSNPKWETPLKSSFNLDRDQADGPQLQVQKFQLHTQPRNIQTPFKIKLHSPWIVERHGEESEEFIAFFIWDLLYLSSLSPFQDLRVFNTPDSMASGKAHIPKTTTKNVGGSTSSSTSTGPMTRNRSKAMGLPTAQRTAGETSTRNLTKAQPQPKTVISLDTLGAGRRTSKSVGDTPLASEDSTARGNSSYSAPDAESSTDSQSAMMTETAVVDERIVAMERAISKLTKTVEEKDLQIATLMNKLEVHNHGESSNGPVHQRTPQDGHKRVEDQHTNSTSIASLSVQQLHDMITNTIRAQYGGAPQSTLMYSKPYTKRIDSLRMPPGYQPPKFQQFDGKGNPKQHVAHFVETCNNAGTDGDLLTKQFVRSLRGNAFDCTRRTVSMMELTNTKQWKDEPVVDYINRWRSLSLDCKDRLSETSGVEMCIQGMHWGLLYILQGIKPRTFEELATRAHDMELSLASRGEKNLPIAEHRKERKDVKKGDKSSKPVIKESMAVAAEPVRISAKEKKEDRTRGPSQERERRRLTLKEMEEKTYPFPDSDVPGMLEDLLEKEIIKLPECKRPEEMGRTNDPKYCKYHRVVSHTVEKCFVLKDLILRLAREGKILLDLDEAVGSNHATFTFGSPSPTKTQSPLMLTPGASCKRIQFGTLEPVCLPCLEPQEDADIEDKPSSEEEGWTLVTHRKSRKQHNPKPRVIYAKRRRQMSRSMTPRKGRVMDNLKARQKGVRIEEVLQEDSHSPITLREFFPEGYFAEDLVTTAYMTSCHEVDEQDGSVQGEEEVHLGEANMIEKEENEIYAAEEVFAQCANCHGKITFTDEDLLLGSKPHNRPLFVSGYIREEKVSRILIDDGSAVNIMSKVTMKRLGISTEELSKSRLVIQGFNQEGQRAIGIIRLDVTMEDLKTRPLFHVIDSKTSYNLLLGRPWLHENGIVPSTLHQCFKYSDGKQVKKVMADLQPFTEAESHFADAKFYLNCDMVNDTLPEDSKRAREKGKGHDETPHEDSRLSVAAAPKSHIASKGASPILRYVPLSKRKEGQTPFGLVAEAKVRPNKPTQEKDVAVLKSNLTLPLPKLDKVASTKPPLKGFVKSASDSIKEGSLPDKRTKEGFDPKAYKLLAKSGYDFNNPSQLGQLYSDCVEEKSQGLNQTQSKLRQQGYAIETPKTGLGYSSQEPVRISAKGKNERRTALHISFEVAEEESRAEPAPRSSVFDRLTSPTPRESVFNRLSVSIPTKEGTSHVRRSAFDRLGSPSTSKVASQSKVEKGDTRKKDESEICSLVPSRMKRELAVEVSVGSSLKAKRRTIIHTNRLGKQVDQEEEENETVILPAYHVTAETDSESSSSDDEPDEAPHAIEDGGQATVDELKELNLGTIDEPRPIFVSALLTPAEEKEYLELLTEYKDVFAWTYKEMPGLDPRVAVHRLAIKQEARPVKQAQRLRKKNGQIRVCVDFRDLNRACPKDDFPLPNTELMVDSTIGHEALSFMDGSSGYNQIRMAPEDEELTAFRTPKGIYCYKVMPFGLKNAGATYQRAMQKIFDDILHKIVQCYVDDLVVKTRKREEHIRDLRIVFNRLRKYQLKMNPLKCAFGVTSGKFLGFVIRHRGIEVDQSKIDAIQRMPEPKNLRELRSLQGHLAYIRRFISNLAGRCQPFSRLMKKDTNFEWDEACKNAFESIKKYLLNPPVLGVPIPGKPLILYIAAQEQSLGALLAQKNEVEKEKALYYLSRKLTGAELRYSPIEKMCLALFFSIHKLRHYMQAHTIHLVAKVDPVKYILSRPVISGRLAKWSVAFQEFEIAYVPQKAIKGQALANFLADHPIPADWELSDDFPDEDVLYTEILPPWMMLNEPCSNNVAEYQALIAGLQMALDMKISYLEVYGDSKLVINQLLTHYEVRNEGLVPYFRLATRLIEEFDGISLEHIPRSENKIADALANLATTLALSEEERVNVPVCNRWALTFTEEYTSETNAISVSVVEDEDWRQPLIDYLEHGKLPDDSRHKDRETDQAMEEAHSGVCGAHQSGPKLYHRIKRMGYYWPTIVKDCMDYAKRCEACQLHANYIHQPPEPLHPTVASWPFDAWGLDVVGPLPKSSAGHLYILAATDYFSKWAEVISLKEVKKENVVNFIRTHLIYRYGVPRYIMTDNGKPFYNSLDGPTMREVRVVERSKRDWHERIGEALWAYRTTYRTPTQATPYSLVYGVEAVLPLERQIPSLRIAIQEGLTNEENARLRLEELEALDEKRLEAQQHLECYQARLSRAFNKKVKPRSFQQGDLVLAVRRPINTLHKIGNKFTSKWDGPYVVQEVYTNGAYKIVDKDGIRVGPINARFLKRYYA</sequence>
<dbReference type="InterPro" id="IPR001584">
    <property type="entry name" value="Integrase_cat-core"/>
</dbReference>
<evidence type="ECO:0000313" key="7">
    <source>
        <dbReference type="EMBL" id="SPC94884.1"/>
    </source>
</evidence>
<dbReference type="PROSITE" id="PS50879">
    <property type="entry name" value="RNASE_H_1"/>
    <property type="match status" value="1"/>
</dbReference>
<dbReference type="Gene3D" id="1.10.340.70">
    <property type="match status" value="1"/>
</dbReference>
<dbReference type="InterPro" id="IPR002156">
    <property type="entry name" value="RNaseH_domain"/>
</dbReference>
<dbReference type="GO" id="GO:0004523">
    <property type="term" value="F:RNA-DNA hybrid ribonuclease activity"/>
    <property type="evidence" value="ECO:0007669"/>
    <property type="project" value="InterPro"/>
</dbReference>
<feature type="compositionally biased region" description="Polar residues" evidence="3">
    <location>
        <begin position="386"/>
        <end position="412"/>
    </location>
</feature>
<dbReference type="GO" id="GO:0003676">
    <property type="term" value="F:nucleic acid binding"/>
    <property type="evidence" value="ECO:0007669"/>
    <property type="project" value="InterPro"/>
</dbReference>
<evidence type="ECO:0000256" key="3">
    <source>
        <dbReference type="SAM" id="MobiDB-lite"/>
    </source>
</evidence>
<feature type="region of interest" description="Disordered" evidence="3">
    <location>
        <begin position="20"/>
        <end position="40"/>
    </location>
</feature>
<dbReference type="FunFam" id="3.30.70.270:FF:000020">
    <property type="entry name" value="Transposon Tf2-6 polyprotein-like Protein"/>
    <property type="match status" value="1"/>
</dbReference>
<dbReference type="PANTHER" id="PTHR48475:SF1">
    <property type="entry name" value="RNASE H TYPE-1 DOMAIN-CONTAINING PROTEIN"/>
    <property type="match status" value="1"/>
</dbReference>
<dbReference type="CDD" id="cd00303">
    <property type="entry name" value="retropepsin_like"/>
    <property type="match status" value="1"/>
</dbReference>
<feature type="region of interest" description="Disordered" evidence="3">
    <location>
        <begin position="148"/>
        <end position="215"/>
    </location>
</feature>
<organism evidence="7">
    <name type="scientific">Fagus sylvatica</name>
    <name type="common">Beechnut</name>
    <dbReference type="NCBI Taxonomy" id="28930"/>
    <lineage>
        <taxon>Eukaryota</taxon>
        <taxon>Viridiplantae</taxon>
        <taxon>Streptophyta</taxon>
        <taxon>Embryophyta</taxon>
        <taxon>Tracheophyta</taxon>
        <taxon>Spermatophyta</taxon>
        <taxon>Magnoliopsida</taxon>
        <taxon>eudicotyledons</taxon>
        <taxon>Gunneridae</taxon>
        <taxon>Pentapetalae</taxon>
        <taxon>rosids</taxon>
        <taxon>fabids</taxon>
        <taxon>Fagales</taxon>
        <taxon>Fagaceae</taxon>
        <taxon>Fagus</taxon>
    </lineage>
</organism>
<feature type="region of interest" description="Disordered" evidence="3">
    <location>
        <begin position="1395"/>
        <end position="1416"/>
    </location>
</feature>
<feature type="compositionally biased region" description="Low complexity" evidence="3">
    <location>
        <begin position="315"/>
        <end position="325"/>
    </location>
</feature>
<feature type="region of interest" description="Disordered" evidence="3">
    <location>
        <begin position="1445"/>
        <end position="1472"/>
    </location>
</feature>
<feature type="compositionally biased region" description="Polar residues" evidence="3">
    <location>
        <begin position="160"/>
        <end position="177"/>
    </location>
</feature>
<dbReference type="SUPFAM" id="SSF50630">
    <property type="entry name" value="Acid proteases"/>
    <property type="match status" value="1"/>
</dbReference>
<dbReference type="CDD" id="cd09279">
    <property type="entry name" value="RNase_HI_like"/>
    <property type="match status" value="1"/>
</dbReference>
<dbReference type="CDD" id="cd09274">
    <property type="entry name" value="RNase_HI_RT_Ty3"/>
    <property type="match status" value="1"/>
</dbReference>
<dbReference type="Pfam" id="PF17921">
    <property type="entry name" value="Integrase_H2C2"/>
    <property type="match status" value="1"/>
</dbReference>
<proteinExistence type="predicted"/>
<feature type="compositionally biased region" description="Basic and acidic residues" evidence="3">
    <location>
        <begin position="671"/>
        <end position="695"/>
    </location>
</feature>
<dbReference type="Pfam" id="PF13456">
    <property type="entry name" value="RVT_3"/>
    <property type="match status" value="1"/>
</dbReference>
<dbReference type="InterPro" id="IPR043502">
    <property type="entry name" value="DNA/RNA_pol_sf"/>
</dbReference>
<evidence type="ECO:0000259" key="5">
    <source>
        <dbReference type="PROSITE" id="PS50879"/>
    </source>
</evidence>
<evidence type="ECO:0000259" key="6">
    <source>
        <dbReference type="PROSITE" id="PS50994"/>
    </source>
</evidence>
<dbReference type="Pfam" id="PF17919">
    <property type="entry name" value="RT_RNaseH_2"/>
    <property type="match status" value="1"/>
</dbReference>
<keyword evidence="2" id="KW-0175">Coiled coil</keyword>
<dbReference type="EMBL" id="OIVN01001521">
    <property type="protein sequence ID" value="SPC94884.1"/>
    <property type="molecule type" value="Genomic_DNA"/>
</dbReference>
<dbReference type="Gene3D" id="3.30.420.10">
    <property type="entry name" value="Ribonuclease H-like superfamily/Ribonuclease H"/>
    <property type="match status" value="3"/>
</dbReference>
<feature type="compositionally biased region" description="Polar residues" evidence="3">
    <location>
        <begin position="204"/>
        <end position="215"/>
    </location>
</feature>
<dbReference type="PROSITE" id="PS50994">
    <property type="entry name" value="INTEGRASE"/>
    <property type="match status" value="1"/>
</dbReference>
<dbReference type="CDD" id="cd01647">
    <property type="entry name" value="RT_LTR"/>
    <property type="match status" value="1"/>
</dbReference>
<feature type="compositionally biased region" description="Polar residues" evidence="3">
    <location>
        <begin position="457"/>
        <end position="466"/>
    </location>
</feature>
<name>A0A2N9G6Z7_FAGSY</name>
<dbReference type="InterPro" id="IPR021109">
    <property type="entry name" value="Peptidase_aspartic_dom_sf"/>
</dbReference>